<proteinExistence type="predicted"/>
<dbReference type="EMBL" id="CP036433">
    <property type="protein sequence ID" value="QDU93303.1"/>
    <property type="molecule type" value="Genomic_DNA"/>
</dbReference>
<dbReference type="RefSeq" id="WP_145049996.1">
    <property type="nucleotide sequence ID" value="NZ_CP036433.1"/>
</dbReference>
<reference evidence="3 4" key="1">
    <citation type="submission" date="2019-02" db="EMBL/GenBank/DDBJ databases">
        <title>Deep-cultivation of Planctomycetes and their phenomic and genomic characterization uncovers novel biology.</title>
        <authorList>
            <person name="Wiegand S."/>
            <person name="Jogler M."/>
            <person name="Boedeker C."/>
            <person name="Pinto D."/>
            <person name="Vollmers J."/>
            <person name="Rivas-Marin E."/>
            <person name="Kohn T."/>
            <person name="Peeters S.H."/>
            <person name="Heuer A."/>
            <person name="Rast P."/>
            <person name="Oberbeckmann S."/>
            <person name="Bunk B."/>
            <person name="Jeske O."/>
            <person name="Meyerdierks A."/>
            <person name="Storesund J.E."/>
            <person name="Kallscheuer N."/>
            <person name="Luecker S."/>
            <person name="Lage O.M."/>
            <person name="Pohl T."/>
            <person name="Merkel B.J."/>
            <person name="Hornburger P."/>
            <person name="Mueller R.-W."/>
            <person name="Bruemmer F."/>
            <person name="Labrenz M."/>
            <person name="Spormann A.M."/>
            <person name="Op den Camp H."/>
            <person name="Overmann J."/>
            <person name="Amann R."/>
            <person name="Jetten M.S.M."/>
            <person name="Mascher T."/>
            <person name="Medema M.H."/>
            <person name="Devos D.P."/>
            <person name="Kaster A.-K."/>
            <person name="Ovreas L."/>
            <person name="Rohde M."/>
            <person name="Galperin M.Y."/>
            <person name="Jogler C."/>
        </authorList>
    </citation>
    <scope>NUCLEOTIDE SEQUENCE [LARGE SCALE GENOMIC DNA]</scope>
    <source>
        <strain evidence="3 4">Pla85_3_4</strain>
    </source>
</reference>
<protein>
    <recommendedName>
        <fullName evidence="5">Zinc ribbon domain-containing protein</fullName>
    </recommendedName>
</protein>
<organism evidence="3 4">
    <name type="scientific">Lignipirellula cremea</name>
    <dbReference type="NCBI Taxonomy" id="2528010"/>
    <lineage>
        <taxon>Bacteria</taxon>
        <taxon>Pseudomonadati</taxon>
        <taxon>Planctomycetota</taxon>
        <taxon>Planctomycetia</taxon>
        <taxon>Pirellulales</taxon>
        <taxon>Pirellulaceae</taxon>
        <taxon>Lignipirellula</taxon>
    </lineage>
</organism>
<dbReference type="KEGG" id="lcre:Pla8534_10830"/>
<evidence type="ECO:0000256" key="2">
    <source>
        <dbReference type="SAM" id="Phobius"/>
    </source>
</evidence>
<dbReference type="Proteomes" id="UP000317648">
    <property type="component" value="Chromosome"/>
</dbReference>
<sequence length="103" mass="11649">MDDDFLPEDYDFDVDHEDYEADEPDDDESYDELLCPHCGAGVFELAECCPQCGEFLPVIAKTGPKLAWWWTVVAVLLLLGMLAILFVPFLSTFLTLLFRLTPA</sequence>
<feature type="region of interest" description="Disordered" evidence="1">
    <location>
        <begin position="1"/>
        <end position="28"/>
    </location>
</feature>
<evidence type="ECO:0000313" key="4">
    <source>
        <dbReference type="Proteomes" id="UP000317648"/>
    </source>
</evidence>
<evidence type="ECO:0008006" key="5">
    <source>
        <dbReference type="Google" id="ProtNLM"/>
    </source>
</evidence>
<feature type="transmembrane region" description="Helical" evidence="2">
    <location>
        <begin position="67"/>
        <end position="98"/>
    </location>
</feature>
<name>A0A518DNA7_9BACT</name>
<evidence type="ECO:0000313" key="3">
    <source>
        <dbReference type="EMBL" id="QDU93303.1"/>
    </source>
</evidence>
<keyword evidence="4" id="KW-1185">Reference proteome</keyword>
<keyword evidence="2" id="KW-1133">Transmembrane helix</keyword>
<accession>A0A518DNA7</accession>
<evidence type="ECO:0000256" key="1">
    <source>
        <dbReference type="SAM" id="MobiDB-lite"/>
    </source>
</evidence>
<keyword evidence="2" id="KW-0472">Membrane</keyword>
<gene>
    <name evidence="3" type="ORF">Pla8534_10830</name>
</gene>
<keyword evidence="2" id="KW-0812">Transmembrane</keyword>
<dbReference type="AlphaFoldDB" id="A0A518DNA7"/>